<name>A0A2N6NPK3_BEABA</name>
<gene>
    <name evidence="2" type="ORF">BM221_003832</name>
</gene>
<evidence type="ECO:0000256" key="1">
    <source>
        <dbReference type="SAM" id="MobiDB-lite"/>
    </source>
</evidence>
<feature type="region of interest" description="Disordered" evidence="1">
    <location>
        <begin position="1"/>
        <end position="53"/>
    </location>
</feature>
<feature type="compositionally biased region" description="Polar residues" evidence="1">
    <location>
        <begin position="159"/>
        <end position="170"/>
    </location>
</feature>
<protein>
    <submittedName>
        <fullName evidence="2">Uncharacterized protein</fullName>
    </submittedName>
</protein>
<feature type="compositionally biased region" description="Polar residues" evidence="1">
    <location>
        <begin position="22"/>
        <end position="33"/>
    </location>
</feature>
<dbReference type="OMA" id="VRTHHFE"/>
<feature type="region of interest" description="Disordered" evidence="1">
    <location>
        <begin position="150"/>
        <end position="170"/>
    </location>
</feature>
<proteinExistence type="predicted"/>
<dbReference type="Proteomes" id="UP000235728">
    <property type="component" value="Unassembled WGS sequence"/>
</dbReference>
<evidence type="ECO:0000313" key="2">
    <source>
        <dbReference type="EMBL" id="PMB69194.1"/>
    </source>
</evidence>
<dbReference type="AlphaFoldDB" id="A0A2N6NPK3"/>
<sequence>MTTLPPSVTENRHTPNARDSPKLSSTDSLQSHPVASAAKSIPSRQRGSVRRISKRDRYTAADLDDDMALAKSWVRMPCDDNSQNTSWAAAAATTARTTPNVHTDTADNIAEKAQIAALRKVGLLYDDASPRDRRFTLDNISRDEPSYVIRPAKPRARNHGSTGSAASPSLSCLDLGEDESLIKYGLALSMSEADAADASSTLTSPALRAIQEMGDATLESWVVLHNTDV</sequence>
<comment type="caution">
    <text evidence="2">The sequence shown here is derived from an EMBL/GenBank/DDBJ whole genome shotgun (WGS) entry which is preliminary data.</text>
</comment>
<organism evidence="2 3">
    <name type="scientific">Beauveria bassiana</name>
    <name type="common">White muscardine disease fungus</name>
    <name type="synonym">Tritirachium shiotae</name>
    <dbReference type="NCBI Taxonomy" id="176275"/>
    <lineage>
        <taxon>Eukaryota</taxon>
        <taxon>Fungi</taxon>
        <taxon>Dikarya</taxon>
        <taxon>Ascomycota</taxon>
        <taxon>Pezizomycotina</taxon>
        <taxon>Sordariomycetes</taxon>
        <taxon>Hypocreomycetidae</taxon>
        <taxon>Hypocreales</taxon>
        <taxon>Cordycipitaceae</taxon>
        <taxon>Beauveria</taxon>
    </lineage>
</organism>
<dbReference type="EMBL" id="MRVG01000004">
    <property type="protein sequence ID" value="PMB69194.1"/>
    <property type="molecule type" value="Genomic_DNA"/>
</dbReference>
<reference evidence="2 3" key="1">
    <citation type="journal article" date="2016" name="Appl. Microbiol. Biotechnol.">
        <title>Characterization of T-DNA insertion mutants with decreased virulence in the entomopathogenic fungus Beauveria bassiana JEF-007.</title>
        <authorList>
            <person name="Kim S."/>
            <person name="Lee S.J."/>
            <person name="Nai Y.S."/>
            <person name="Yu J.S."/>
            <person name="Lee M.R."/>
            <person name="Yang Y.T."/>
            <person name="Kim J.S."/>
        </authorList>
    </citation>
    <scope>NUCLEOTIDE SEQUENCE [LARGE SCALE GENOMIC DNA]</scope>
    <source>
        <strain evidence="2 3">JEF-007</strain>
    </source>
</reference>
<accession>A0A2N6NPK3</accession>
<evidence type="ECO:0000313" key="3">
    <source>
        <dbReference type="Proteomes" id="UP000235728"/>
    </source>
</evidence>